<dbReference type="Pfam" id="PF03949">
    <property type="entry name" value="Malic_M"/>
    <property type="match status" value="1"/>
</dbReference>
<dbReference type="PANTHER" id="PTHR43237:SF4">
    <property type="entry name" value="NADP-DEPENDENT MALIC ENZYME"/>
    <property type="match status" value="1"/>
</dbReference>
<evidence type="ECO:0000256" key="9">
    <source>
        <dbReference type="RuleBase" id="RU003427"/>
    </source>
</evidence>
<feature type="binding site" evidence="7">
    <location>
        <position position="388"/>
    </location>
    <ligand>
        <name>(S)-malate</name>
        <dbReference type="ChEBI" id="CHEBI:15589"/>
    </ligand>
</feature>
<dbReference type="PRINTS" id="PR00072">
    <property type="entry name" value="MALOXRDTASE"/>
</dbReference>
<dbReference type="PIRSF" id="PIRSF000106">
    <property type="entry name" value="ME"/>
    <property type="match status" value="1"/>
</dbReference>
<dbReference type="EC" id="1.1.1.38" evidence="11"/>
<sequence>MAISLNVTIRLKLVNKPGMLAQVLAVIAAEGGNLGSIDVVSVESGYVIRELMVGFSERKNMARLVGALEEIPGVEVEQVADRVFTKHLGGKMEIKARSEILDREDLSTVYTPGVARASQAIADDPELVYQLTIKGNSVAIVTDGTAVLGLGDIGPEAALPVMEGKALLFKKFGGIDAVPLCLNVHSIKEIVDTVVACAPTYGGINLEDIAAPKCFSIEEELVRRLDIPVFHDDQHGTAIVVTAGLINALRVVGKSIDQVKIVINGAGAAGVAVTKMLLVTGARDIIICDRNGAISRDNLSAVDSKKWLAEHTNKGCVHGSLPEVIGGADVFIGVSGPGLLHREDILRMAEKPIIFALANPVPEVDPNEIQDIAGVIATGRSDFPNQINNVLAFPGVFRGALDCHARVINDAMCLAAARVLADLVPAEQLSPEYIIPSVFHEGVCPAVSHAVQKAAKETGVSRRYRFEEKQQDKILVFNAD</sequence>
<dbReference type="SMART" id="SM00919">
    <property type="entry name" value="Malic_M"/>
    <property type="match status" value="1"/>
</dbReference>
<evidence type="ECO:0000259" key="10">
    <source>
        <dbReference type="PROSITE" id="PS51671"/>
    </source>
</evidence>
<feature type="binding site" evidence="8">
    <location>
        <position position="207"/>
    </location>
    <ligand>
        <name>a divalent metal cation</name>
        <dbReference type="ChEBI" id="CHEBI:60240"/>
    </ligand>
</feature>
<evidence type="ECO:0000256" key="1">
    <source>
        <dbReference type="ARBA" id="ARBA00001936"/>
    </source>
</evidence>
<dbReference type="OrthoDB" id="9805787at2"/>
<protein>
    <submittedName>
        <fullName evidence="11">NAD-dependent malic enzyme</fullName>
        <ecNumber evidence="11">1.1.1.38</ecNumber>
    </submittedName>
</protein>
<name>A0A9D2WLV4_9FIRM</name>
<dbReference type="AlphaFoldDB" id="A0A9D2WLV4"/>
<comment type="similarity">
    <text evidence="2 9">Belongs to the malic enzymes family.</text>
</comment>
<dbReference type="InterPro" id="IPR051674">
    <property type="entry name" value="Malate_Decarboxylase"/>
</dbReference>
<dbReference type="EMBL" id="LSRS01000009">
    <property type="protein sequence ID" value="KAF1083837.1"/>
    <property type="molecule type" value="Genomic_DNA"/>
</dbReference>
<dbReference type="SUPFAM" id="SSF53223">
    <property type="entry name" value="Aminoacid dehydrogenase-like, N-terminal domain"/>
    <property type="match status" value="1"/>
</dbReference>
<feature type="binding site" evidence="8">
    <location>
        <position position="233"/>
    </location>
    <ligand>
        <name>a divalent metal cation</name>
        <dbReference type="ChEBI" id="CHEBI:60240"/>
    </ligand>
</feature>
<dbReference type="InterPro" id="IPR002912">
    <property type="entry name" value="ACT_dom"/>
</dbReference>
<dbReference type="InterPro" id="IPR012302">
    <property type="entry name" value="Malic_NAD-bd"/>
</dbReference>
<feature type="domain" description="ACT" evidence="10">
    <location>
        <begin position="8"/>
        <end position="82"/>
    </location>
</feature>
<dbReference type="Gene3D" id="3.40.50.720">
    <property type="entry name" value="NAD(P)-binding Rossmann-like Domain"/>
    <property type="match status" value="1"/>
</dbReference>
<evidence type="ECO:0000256" key="7">
    <source>
        <dbReference type="PIRSR" id="PIRSR000106-2"/>
    </source>
</evidence>
<dbReference type="CDD" id="cd05311">
    <property type="entry name" value="NAD_bind_2_malic_enz"/>
    <property type="match status" value="1"/>
</dbReference>
<dbReference type="InterPro" id="IPR045865">
    <property type="entry name" value="ACT-like_dom_sf"/>
</dbReference>
<evidence type="ECO:0000256" key="5">
    <source>
        <dbReference type="ARBA" id="ARBA00029440"/>
    </source>
</evidence>
<dbReference type="Pfam" id="PF00390">
    <property type="entry name" value="malic"/>
    <property type="match status" value="1"/>
</dbReference>
<dbReference type="InterPro" id="IPR036291">
    <property type="entry name" value="NAD(P)-bd_dom_sf"/>
</dbReference>
<comment type="cofactor">
    <cofactor evidence="1">
        <name>Mn(2+)</name>
        <dbReference type="ChEBI" id="CHEBI:29035"/>
    </cofactor>
</comment>
<dbReference type="GO" id="GO:0051287">
    <property type="term" value="F:NAD binding"/>
    <property type="evidence" value="ECO:0007669"/>
    <property type="project" value="InterPro"/>
</dbReference>
<comment type="pathway">
    <text evidence="5">Amino-acid biosynthesis.</text>
</comment>
<evidence type="ECO:0000256" key="8">
    <source>
        <dbReference type="PIRSR" id="PIRSR000106-3"/>
    </source>
</evidence>
<dbReference type="InterPro" id="IPR001891">
    <property type="entry name" value="Malic_OxRdtase"/>
</dbReference>
<gene>
    <name evidence="11" type="ORF">SPSYN_02993</name>
</gene>
<dbReference type="FunFam" id="3.40.50.720:FF:000095">
    <property type="entry name" value="NADP-dependent malic enzyme"/>
    <property type="match status" value="1"/>
</dbReference>
<evidence type="ECO:0000256" key="4">
    <source>
        <dbReference type="ARBA" id="ARBA00023002"/>
    </source>
</evidence>
<evidence type="ECO:0000256" key="3">
    <source>
        <dbReference type="ARBA" id="ARBA00022723"/>
    </source>
</evidence>
<accession>A0A9D2WLV4</accession>
<dbReference type="Gene3D" id="3.40.50.10380">
    <property type="entry name" value="Malic enzyme, N-terminal domain"/>
    <property type="match status" value="1"/>
</dbReference>
<keyword evidence="3 8" id="KW-0479">Metal-binding</keyword>
<evidence type="ECO:0000313" key="12">
    <source>
        <dbReference type="Proteomes" id="UP000798488"/>
    </source>
</evidence>
<dbReference type="RefSeq" id="WP_161823257.1">
    <property type="nucleotide sequence ID" value="NZ_LSRS01000009.1"/>
</dbReference>
<evidence type="ECO:0000256" key="6">
    <source>
        <dbReference type="PIRSR" id="PIRSR000106-1"/>
    </source>
</evidence>
<keyword evidence="4 11" id="KW-0560">Oxidoreductase</keyword>
<evidence type="ECO:0000256" key="2">
    <source>
        <dbReference type="ARBA" id="ARBA00008785"/>
    </source>
</evidence>
<dbReference type="SUPFAM" id="SSF55021">
    <property type="entry name" value="ACT-like"/>
    <property type="match status" value="1"/>
</dbReference>
<dbReference type="InterPro" id="IPR012301">
    <property type="entry name" value="Malic_N_dom"/>
</dbReference>
<keyword evidence="12" id="KW-1185">Reference proteome</keyword>
<dbReference type="SMART" id="SM01274">
    <property type="entry name" value="malic"/>
    <property type="match status" value="1"/>
</dbReference>
<dbReference type="InterPro" id="IPR037062">
    <property type="entry name" value="Malic_N_dom_sf"/>
</dbReference>
<evidence type="ECO:0000313" key="11">
    <source>
        <dbReference type="EMBL" id="KAF1083837.1"/>
    </source>
</evidence>
<dbReference type="Gene3D" id="3.30.70.260">
    <property type="match status" value="1"/>
</dbReference>
<organism evidence="11 12">
    <name type="scientific">Sporotomaculum syntrophicum</name>
    <dbReference type="NCBI Taxonomy" id="182264"/>
    <lineage>
        <taxon>Bacteria</taxon>
        <taxon>Bacillati</taxon>
        <taxon>Bacillota</taxon>
        <taxon>Clostridia</taxon>
        <taxon>Eubacteriales</taxon>
        <taxon>Desulfallaceae</taxon>
        <taxon>Sporotomaculum</taxon>
    </lineage>
</organism>
<proteinExistence type="inferred from homology"/>
<dbReference type="GO" id="GO:0004470">
    <property type="term" value="F:malic enzyme activity"/>
    <property type="evidence" value="ECO:0007669"/>
    <property type="project" value="InterPro"/>
</dbReference>
<dbReference type="GO" id="GO:0016616">
    <property type="term" value="F:oxidoreductase activity, acting on the CH-OH group of donors, NAD or NADP as acceptor"/>
    <property type="evidence" value="ECO:0007669"/>
    <property type="project" value="InterPro"/>
</dbReference>
<feature type="binding site" evidence="8">
    <location>
        <position position="208"/>
    </location>
    <ligand>
        <name>a divalent metal cation</name>
        <dbReference type="ChEBI" id="CHEBI:60240"/>
    </ligand>
</feature>
<dbReference type="InterPro" id="IPR046346">
    <property type="entry name" value="Aminoacid_DH-like_N_sf"/>
</dbReference>
<dbReference type="Proteomes" id="UP000798488">
    <property type="component" value="Unassembled WGS sequence"/>
</dbReference>
<comment type="caution">
    <text evidence="11">The sequence shown here is derived from an EMBL/GenBank/DDBJ whole genome shotgun (WGS) entry which is preliminary data.</text>
</comment>
<comment type="cofactor">
    <cofactor evidence="8">
        <name>Mg(2+)</name>
        <dbReference type="ChEBI" id="CHEBI:18420"/>
    </cofactor>
    <cofactor evidence="8">
        <name>Mn(2+)</name>
        <dbReference type="ChEBI" id="CHEBI:29035"/>
    </cofactor>
    <text evidence="8">Divalent metal cations. Prefers magnesium or manganese.</text>
</comment>
<dbReference type="InterPro" id="IPR015884">
    <property type="entry name" value="Malic_enzyme_CS"/>
</dbReference>
<dbReference type="InterPro" id="IPR045213">
    <property type="entry name" value="Malic_NAD-bd_bact_type"/>
</dbReference>
<reference evidence="11" key="1">
    <citation type="submission" date="2016-02" db="EMBL/GenBank/DDBJ databases">
        <title>Draft Genome Sequence of Sporotomaculum syntrophicum Strain FB, a Syntrophic Benzoate Degrader.</title>
        <authorList>
            <person name="Nobu M.K."/>
            <person name="Narihiro T."/>
            <person name="Qiu Y.-L."/>
            <person name="Ohashi A."/>
            <person name="Liu W.-T."/>
            <person name="Yuji S."/>
        </authorList>
    </citation>
    <scope>NUCLEOTIDE SEQUENCE</scope>
    <source>
        <strain evidence="11">FB</strain>
    </source>
</reference>
<feature type="binding site" evidence="7">
    <location>
        <position position="359"/>
    </location>
    <ligand>
        <name>(S)-malate</name>
        <dbReference type="ChEBI" id="CHEBI:15589"/>
    </ligand>
</feature>
<dbReference type="SUPFAM" id="SSF51735">
    <property type="entry name" value="NAD(P)-binding Rossmann-fold domains"/>
    <property type="match status" value="1"/>
</dbReference>
<feature type="active site" description="Proton donor" evidence="6">
    <location>
        <position position="110"/>
    </location>
</feature>
<dbReference type="Pfam" id="PF13291">
    <property type="entry name" value="ACT_4"/>
    <property type="match status" value="1"/>
</dbReference>
<dbReference type="PROSITE" id="PS00331">
    <property type="entry name" value="MALIC_ENZYMES"/>
    <property type="match status" value="1"/>
</dbReference>
<dbReference type="PROSITE" id="PS51671">
    <property type="entry name" value="ACT"/>
    <property type="match status" value="1"/>
</dbReference>
<dbReference type="GO" id="GO:0046872">
    <property type="term" value="F:metal ion binding"/>
    <property type="evidence" value="ECO:0007669"/>
    <property type="project" value="UniProtKB-KW"/>
</dbReference>
<feature type="active site" description="Proton acceptor" evidence="6">
    <location>
        <position position="165"/>
    </location>
</feature>
<dbReference type="PANTHER" id="PTHR43237">
    <property type="entry name" value="NADP-DEPENDENT MALIC ENZYME"/>
    <property type="match status" value="1"/>
</dbReference>